<proteinExistence type="predicted"/>
<reference evidence="3" key="1">
    <citation type="submission" date="2019-08" db="EMBL/GenBank/DDBJ databases">
        <title>The genome of the North American firefly Photinus pyralis.</title>
        <authorList>
            <consortium name="Photinus pyralis genome working group"/>
            <person name="Fallon T.R."/>
            <person name="Sander Lower S.E."/>
            <person name="Weng J.-K."/>
        </authorList>
    </citation>
    <scope>NUCLEOTIDE SEQUENCE</scope>
    <source>
        <strain evidence="3">TRF0915ILg1</strain>
        <tissue evidence="3">Whole body</tissue>
    </source>
</reference>
<protein>
    <submittedName>
        <fullName evidence="3">Uncharacterized protein</fullName>
    </submittedName>
</protein>
<feature type="signal peptide" evidence="2">
    <location>
        <begin position="1"/>
        <end position="24"/>
    </location>
</feature>
<dbReference type="EMBL" id="VTPC01006943">
    <property type="protein sequence ID" value="KAF2894518.1"/>
    <property type="molecule type" value="Genomic_DNA"/>
</dbReference>
<keyword evidence="4" id="KW-1185">Reference proteome</keyword>
<dbReference type="Proteomes" id="UP000801492">
    <property type="component" value="Unassembled WGS sequence"/>
</dbReference>
<dbReference type="AlphaFoldDB" id="A0A8K0CVL0"/>
<accession>A0A8K0CVL0</accession>
<evidence type="ECO:0000256" key="2">
    <source>
        <dbReference type="SAM" id="SignalP"/>
    </source>
</evidence>
<dbReference type="OrthoDB" id="8197303at2759"/>
<keyword evidence="1" id="KW-1133">Transmembrane helix</keyword>
<keyword evidence="1" id="KW-0812">Transmembrane</keyword>
<evidence type="ECO:0000313" key="4">
    <source>
        <dbReference type="Proteomes" id="UP000801492"/>
    </source>
</evidence>
<feature type="transmembrane region" description="Helical" evidence="1">
    <location>
        <begin position="151"/>
        <end position="173"/>
    </location>
</feature>
<name>A0A8K0CVL0_IGNLU</name>
<evidence type="ECO:0000313" key="3">
    <source>
        <dbReference type="EMBL" id="KAF2894518.1"/>
    </source>
</evidence>
<organism evidence="3 4">
    <name type="scientific">Ignelater luminosus</name>
    <name type="common">Cucubano</name>
    <name type="synonym">Pyrophorus luminosus</name>
    <dbReference type="NCBI Taxonomy" id="2038154"/>
    <lineage>
        <taxon>Eukaryota</taxon>
        <taxon>Metazoa</taxon>
        <taxon>Ecdysozoa</taxon>
        <taxon>Arthropoda</taxon>
        <taxon>Hexapoda</taxon>
        <taxon>Insecta</taxon>
        <taxon>Pterygota</taxon>
        <taxon>Neoptera</taxon>
        <taxon>Endopterygota</taxon>
        <taxon>Coleoptera</taxon>
        <taxon>Polyphaga</taxon>
        <taxon>Elateriformia</taxon>
        <taxon>Elateroidea</taxon>
        <taxon>Elateridae</taxon>
        <taxon>Agrypninae</taxon>
        <taxon>Pyrophorini</taxon>
        <taxon>Ignelater</taxon>
    </lineage>
</organism>
<keyword evidence="1" id="KW-0472">Membrane</keyword>
<evidence type="ECO:0000256" key="1">
    <source>
        <dbReference type="SAM" id="Phobius"/>
    </source>
</evidence>
<comment type="caution">
    <text evidence="3">The sequence shown here is derived from an EMBL/GenBank/DDBJ whole genome shotgun (WGS) entry which is preliminary data.</text>
</comment>
<feature type="chain" id="PRO_5035469469" evidence="2">
    <location>
        <begin position="25"/>
        <end position="204"/>
    </location>
</feature>
<sequence>MLASTCTWISKGLLFLLFTNLSVSISPQNGTTILPPDNNVPIEFPKNESEYPFVHNTTILKVLASHTSNDTEVDDLLHGGRFSNISHVHTSEILEIPEEIENSTNVNRKWDSELIENGSETEDVRENVSVPLKNRNRDFYGSRIPVVQGQLAAILACVFVLIAIIGYVGLLSWRRFLETRYGNREMLVNEEDFYDPSDMRHFSL</sequence>
<gene>
    <name evidence="3" type="ORF">ILUMI_11646</name>
</gene>
<keyword evidence="2" id="KW-0732">Signal</keyword>